<feature type="transmembrane region" description="Helical" evidence="1">
    <location>
        <begin position="61"/>
        <end position="82"/>
    </location>
</feature>
<feature type="transmembrane region" description="Helical" evidence="1">
    <location>
        <begin position="300"/>
        <end position="319"/>
    </location>
</feature>
<sequence length="368" mass="37466">MDAFCVDVAPACFHGVVDDDDDLRRESAVVGAGWLCFVIGTALGTLVLWGVARPLAGQGSVGIPAALVVGAVAAASFAVASVRHRRGDTAGMPVWQAIVVRVSDAAVALAVAGVSALAVLCAGEVLAVGLDGLEVPPLGGGLLTGVAAAAAGGFAYGLGMRLRTRELVTLLFAFLVAGTLFSMLTAADPRWWERNFSQLGAGGATAWAFNGTLAVGGLLLATVGSYVGRDLHRILGDDALGRIGRVVVLFALAGAALAAIGLLPLHRAPVAHNVAAFLLLALLPVLAVDATAVVPGPPRVLTLTTVGVGIALVVAVLLWRPLAMYSAAALEAVAVGLVFVWLTTLMRTLAALAPDRPRPSARPRLRAR</sequence>
<feature type="transmembrane region" description="Helical" evidence="1">
    <location>
        <begin position="270"/>
        <end position="288"/>
    </location>
</feature>
<feature type="transmembrane region" description="Helical" evidence="1">
    <location>
        <begin position="28"/>
        <end position="49"/>
    </location>
</feature>
<dbReference type="KEGG" id="moj:D7D94_09545"/>
<feature type="transmembrane region" description="Helical" evidence="1">
    <location>
        <begin position="102"/>
        <end position="126"/>
    </location>
</feature>
<keyword evidence="1" id="KW-1133">Transmembrane helix</keyword>
<dbReference type="Pfam" id="PF06197">
    <property type="entry name" value="DUF998"/>
    <property type="match status" value="1"/>
</dbReference>
<feature type="transmembrane region" description="Helical" evidence="1">
    <location>
        <begin position="167"/>
        <end position="187"/>
    </location>
</feature>
<name>A0A6I6E536_9MICO</name>
<dbReference type="AlphaFoldDB" id="A0A6I6E536"/>
<evidence type="ECO:0000313" key="2">
    <source>
        <dbReference type="EMBL" id="QGU27877.1"/>
    </source>
</evidence>
<protein>
    <submittedName>
        <fullName evidence="2">DUF998 domain-containing protein</fullName>
    </submittedName>
</protein>
<dbReference type="EMBL" id="CP032550">
    <property type="protein sequence ID" value="QGU27877.1"/>
    <property type="molecule type" value="Genomic_DNA"/>
</dbReference>
<feature type="transmembrane region" description="Helical" evidence="1">
    <location>
        <begin position="138"/>
        <end position="158"/>
    </location>
</feature>
<feature type="transmembrane region" description="Helical" evidence="1">
    <location>
        <begin position="325"/>
        <end position="346"/>
    </location>
</feature>
<feature type="transmembrane region" description="Helical" evidence="1">
    <location>
        <begin position="239"/>
        <end position="264"/>
    </location>
</feature>
<dbReference type="OrthoDB" id="3225559at2"/>
<dbReference type="Proteomes" id="UP000422989">
    <property type="component" value="Chromosome"/>
</dbReference>
<proteinExistence type="predicted"/>
<evidence type="ECO:0000313" key="3">
    <source>
        <dbReference type="Proteomes" id="UP000422989"/>
    </source>
</evidence>
<dbReference type="InterPro" id="IPR009339">
    <property type="entry name" value="DUF998"/>
</dbReference>
<feature type="transmembrane region" description="Helical" evidence="1">
    <location>
        <begin position="207"/>
        <end position="227"/>
    </location>
</feature>
<evidence type="ECO:0000256" key="1">
    <source>
        <dbReference type="SAM" id="Phobius"/>
    </source>
</evidence>
<accession>A0A6I6E536</accession>
<keyword evidence="3" id="KW-1185">Reference proteome</keyword>
<gene>
    <name evidence="2" type="ORF">D7D94_09545</name>
</gene>
<keyword evidence="1" id="KW-0472">Membrane</keyword>
<organism evidence="2 3">
    <name type="scientific">Microbacterium oryzae</name>
    <dbReference type="NCBI Taxonomy" id="743009"/>
    <lineage>
        <taxon>Bacteria</taxon>
        <taxon>Bacillati</taxon>
        <taxon>Actinomycetota</taxon>
        <taxon>Actinomycetes</taxon>
        <taxon>Micrococcales</taxon>
        <taxon>Microbacteriaceae</taxon>
        <taxon>Microbacterium</taxon>
    </lineage>
</organism>
<reference evidence="2 3" key="1">
    <citation type="submission" date="2018-09" db="EMBL/GenBank/DDBJ databases">
        <title>Whole genome sequencing of Microbacterium oryzae strain MB-10T.</title>
        <authorList>
            <person name="Das S.K."/>
        </authorList>
    </citation>
    <scope>NUCLEOTIDE SEQUENCE [LARGE SCALE GENOMIC DNA]</scope>
    <source>
        <strain evidence="2 3">MB-10</strain>
    </source>
</reference>
<keyword evidence="1" id="KW-0812">Transmembrane</keyword>